<dbReference type="InterPro" id="IPR024956">
    <property type="entry name" value="tRNAHis_GuaTrfase_cat"/>
</dbReference>
<dbReference type="Gene3D" id="3.30.70.3000">
    <property type="match status" value="1"/>
</dbReference>
<feature type="binding site" evidence="12">
    <location>
        <position position="32"/>
    </location>
    <ligand>
        <name>Mg(2+)</name>
        <dbReference type="ChEBI" id="CHEBI:18420"/>
        <label>1</label>
        <note>catalytic</note>
    </ligand>
</feature>
<dbReference type="PANTHER" id="PTHR12729:SF6">
    <property type="entry name" value="TRNA(HIS) GUANYLYLTRANSFERASE-RELATED"/>
    <property type="match status" value="1"/>
</dbReference>
<evidence type="ECO:0000256" key="8">
    <source>
        <dbReference type="ARBA" id="ARBA00023134"/>
    </source>
</evidence>
<dbReference type="PIRSF" id="PIRSF028980">
    <property type="entry name" value="tRNAHis_guanylyltransferase"/>
    <property type="match status" value="1"/>
</dbReference>
<organism evidence="15">
    <name type="scientific">Dermatophagoides farinae</name>
    <name type="common">American house dust mite</name>
    <dbReference type="NCBI Taxonomy" id="6954"/>
    <lineage>
        <taxon>Eukaryota</taxon>
        <taxon>Metazoa</taxon>
        <taxon>Ecdysozoa</taxon>
        <taxon>Arthropoda</taxon>
        <taxon>Chelicerata</taxon>
        <taxon>Arachnida</taxon>
        <taxon>Acari</taxon>
        <taxon>Acariformes</taxon>
        <taxon>Sarcoptiformes</taxon>
        <taxon>Astigmata</taxon>
        <taxon>Psoroptidia</taxon>
        <taxon>Analgoidea</taxon>
        <taxon>Pyroglyphidae</taxon>
        <taxon>Dermatophagoidinae</taxon>
        <taxon>Dermatophagoides</taxon>
    </lineage>
</organism>
<evidence type="ECO:0000256" key="4">
    <source>
        <dbReference type="ARBA" id="ARBA00022695"/>
    </source>
</evidence>
<evidence type="ECO:0000256" key="7">
    <source>
        <dbReference type="ARBA" id="ARBA00022842"/>
    </source>
</evidence>
<feature type="domain" description="Thg1 C-terminal" evidence="14">
    <location>
        <begin position="163"/>
        <end position="190"/>
    </location>
</feature>
<evidence type="ECO:0000256" key="10">
    <source>
        <dbReference type="PIRNR" id="PIRNR028980"/>
    </source>
</evidence>
<dbReference type="InterPro" id="IPR007537">
    <property type="entry name" value="tRNAHis_GuaTrfase_Thg1"/>
</dbReference>
<keyword evidence="5 10" id="KW-0479">Metal-binding</keyword>
<evidence type="ECO:0000313" key="15">
    <source>
        <dbReference type="EMBL" id="KAH7642747.1"/>
    </source>
</evidence>
<dbReference type="EC" id="2.7.7.79" evidence="10"/>
<dbReference type="Pfam" id="PF14413">
    <property type="entry name" value="Thg1C"/>
    <property type="match status" value="2"/>
</dbReference>
<evidence type="ECO:0000256" key="12">
    <source>
        <dbReference type="PIRSR" id="PIRSR028980-2"/>
    </source>
</evidence>
<feature type="binding site" evidence="11">
    <location>
        <begin position="78"/>
        <end position="79"/>
    </location>
    <ligand>
        <name>GTP</name>
        <dbReference type="ChEBI" id="CHEBI:37565"/>
    </ligand>
</feature>
<dbReference type="Proteomes" id="UP000828236">
    <property type="component" value="Unassembled WGS sequence"/>
</dbReference>
<dbReference type="GO" id="GO:0008193">
    <property type="term" value="F:tRNA guanylyltransferase activity"/>
    <property type="evidence" value="ECO:0007669"/>
    <property type="project" value="UniProtKB-UniRule"/>
</dbReference>
<dbReference type="OrthoDB" id="62560at2759"/>
<evidence type="ECO:0000256" key="3">
    <source>
        <dbReference type="ARBA" id="ARBA00022694"/>
    </source>
</evidence>
<feature type="binding site" evidence="12">
    <location>
        <position position="31"/>
    </location>
    <ligand>
        <name>Mg(2+)</name>
        <dbReference type="ChEBI" id="CHEBI:18420"/>
        <label>2</label>
        <note>catalytic</note>
    </ligand>
</feature>
<feature type="domain" description="tRNAHis guanylyltransferase catalytic" evidence="13">
    <location>
        <begin position="6"/>
        <end position="159"/>
    </location>
</feature>
<evidence type="ECO:0000256" key="11">
    <source>
        <dbReference type="PIRSR" id="PIRSR028980-1"/>
    </source>
</evidence>
<proteinExistence type="inferred from homology"/>
<feature type="binding site" evidence="12">
    <location>
        <position position="31"/>
    </location>
    <ligand>
        <name>Mg(2+)</name>
        <dbReference type="ChEBI" id="CHEBI:18420"/>
        <label>1</label>
        <note>catalytic</note>
    </ligand>
</feature>
<accession>A0A9D4P350</accession>
<evidence type="ECO:0000256" key="6">
    <source>
        <dbReference type="ARBA" id="ARBA00022741"/>
    </source>
</evidence>
<keyword evidence="2 10" id="KW-0808">Transferase</keyword>
<feature type="binding site" evidence="12">
    <location>
        <position position="79"/>
    </location>
    <ligand>
        <name>Mg(2+)</name>
        <dbReference type="ChEBI" id="CHEBI:18420"/>
        <label>2</label>
        <note>catalytic</note>
    </ligand>
</feature>
<sequence>MAKSKYEYVRQFESATDYHLLLDSYIVVRVDGQCFHRYAKEHNFLKPNDKRCLDLMNRSALHVMRSFYPNIIMAYGQSDEYSFILRRMAQFFNRRQNKIISLITSTFTAGFIYHWNDYFSDAKNTRLIPKIAADGTKSLSLTQTMKYPPSFDGRCILYPNERTLMDYLRWRQVDCHINNLYNTTFYALTGEYTHYEHDDKSDKFNVSFPYCGPKLLPKLSTNEATQRLSHTSSGDKNEILFTDYGINYNNELQQFRKGTIITLNMEQIDRRLFMDQKSTNNFNTKKNKKQKKDKMCVEYPLIQESSDDQQQLFDLMNVDIISEEFWQKYDSLLKLL</sequence>
<comment type="function">
    <text evidence="10">Adds a GMP to the 5'-end of tRNA(His) after transcription and RNase P cleavage.</text>
</comment>
<dbReference type="GO" id="GO:0005525">
    <property type="term" value="F:GTP binding"/>
    <property type="evidence" value="ECO:0007669"/>
    <property type="project" value="UniProtKB-UniRule"/>
</dbReference>
<comment type="caution">
    <text evidence="15">The sequence shown here is derived from an EMBL/GenBank/DDBJ whole genome shotgun (WGS) entry which is preliminary data.</text>
</comment>
<keyword evidence="8 10" id="KW-0342">GTP-binding</keyword>
<keyword evidence="6 10" id="KW-0547">Nucleotide-binding</keyword>
<gene>
    <name evidence="15" type="ORF">HUG17_5794</name>
</gene>
<dbReference type="PANTHER" id="PTHR12729">
    <property type="entry name" value="TRNA(HIS) GUANYLYLTRANSFERASE-RELATED"/>
    <property type="match status" value="1"/>
</dbReference>
<evidence type="ECO:0000256" key="2">
    <source>
        <dbReference type="ARBA" id="ARBA00022679"/>
    </source>
</evidence>
<dbReference type="EMBL" id="SDOV01000004">
    <property type="protein sequence ID" value="KAH7642747.1"/>
    <property type="molecule type" value="Genomic_DNA"/>
</dbReference>
<evidence type="ECO:0000256" key="1">
    <source>
        <dbReference type="ARBA" id="ARBA00010113"/>
    </source>
</evidence>
<feature type="binding site" evidence="12">
    <location>
        <position position="79"/>
    </location>
    <ligand>
        <name>Mg(2+)</name>
        <dbReference type="ChEBI" id="CHEBI:18420"/>
        <label>1</label>
        <note>catalytic</note>
    </ligand>
</feature>
<reference evidence="15" key="2">
    <citation type="journal article" date="2021" name="World Allergy Organ. J.">
        <title>Chromosome-level assembly of Dermatophagoides farinae genome and transcriptome reveals two novel allergens Der f 37 and Der f 39.</title>
        <authorList>
            <person name="Chen J."/>
            <person name="Cai Z."/>
            <person name="Fan D."/>
            <person name="Hu J."/>
            <person name="Hou Y."/>
            <person name="He Y."/>
            <person name="Zhang Z."/>
            <person name="Zhao Z."/>
            <person name="Gao P."/>
            <person name="Hu W."/>
            <person name="Sun J."/>
            <person name="Li J."/>
            <person name="Ji K."/>
        </authorList>
    </citation>
    <scope>NUCLEOTIDE SEQUENCE</scope>
    <source>
        <strain evidence="15">JKM2019</strain>
    </source>
</reference>
<feature type="domain" description="Thg1 C-terminal" evidence="14">
    <location>
        <begin position="218"/>
        <end position="297"/>
    </location>
</feature>
<evidence type="ECO:0000256" key="5">
    <source>
        <dbReference type="ARBA" id="ARBA00022723"/>
    </source>
</evidence>
<name>A0A9D4P350_DERFA</name>
<evidence type="ECO:0000259" key="13">
    <source>
        <dbReference type="Pfam" id="PF04446"/>
    </source>
</evidence>
<comment type="catalytic activity">
    <reaction evidence="9 10">
        <text>a 5'-end ribonucleotide-tRNA(His) + GTP + ATP + H2O = a 5'-end phospho-guanosine-ribonucleotide-tRNA(His) + AMP + 2 diphosphate + H(+)</text>
        <dbReference type="Rhea" id="RHEA:54564"/>
        <dbReference type="Rhea" id="RHEA-COMP:14193"/>
        <dbReference type="Rhea" id="RHEA-COMP:14917"/>
        <dbReference type="ChEBI" id="CHEBI:15377"/>
        <dbReference type="ChEBI" id="CHEBI:15378"/>
        <dbReference type="ChEBI" id="CHEBI:30616"/>
        <dbReference type="ChEBI" id="CHEBI:33019"/>
        <dbReference type="ChEBI" id="CHEBI:37565"/>
        <dbReference type="ChEBI" id="CHEBI:138282"/>
        <dbReference type="ChEBI" id="CHEBI:141847"/>
        <dbReference type="ChEBI" id="CHEBI:456215"/>
        <dbReference type="EC" id="2.7.7.79"/>
    </reaction>
</comment>
<dbReference type="InterPro" id="IPR025845">
    <property type="entry name" value="Thg1_C_dom"/>
</dbReference>
<dbReference type="GO" id="GO:0006400">
    <property type="term" value="P:tRNA modification"/>
    <property type="evidence" value="ECO:0007669"/>
    <property type="project" value="UniProtKB-UniRule"/>
</dbReference>
<dbReference type="Pfam" id="PF04446">
    <property type="entry name" value="Thg1"/>
    <property type="match status" value="1"/>
</dbReference>
<comment type="similarity">
    <text evidence="1 10">Belongs to the tRNA(His) guanylyltransferase family.</text>
</comment>
<comment type="cofactor">
    <cofactor evidence="12">
        <name>Mg(2+)</name>
        <dbReference type="ChEBI" id="CHEBI:18420"/>
    </cofactor>
    <text evidence="12">Binds 2 magnesium ions per subunit.</text>
</comment>
<keyword evidence="3 10" id="KW-0819">tRNA processing</keyword>
<keyword evidence="4 10" id="KW-0548">Nucleotidyltransferase</keyword>
<evidence type="ECO:0000259" key="14">
    <source>
        <dbReference type="Pfam" id="PF14413"/>
    </source>
</evidence>
<dbReference type="GO" id="GO:0000287">
    <property type="term" value="F:magnesium ion binding"/>
    <property type="evidence" value="ECO:0007669"/>
    <property type="project" value="UniProtKB-UniRule"/>
</dbReference>
<feature type="binding site" evidence="11">
    <location>
        <begin position="31"/>
        <end position="36"/>
    </location>
    <ligand>
        <name>GTP</name>
        <dbReference type="ChEBI" id="CHEBI:37565"/>
    </ligand>
</feature>
<protein>
    <recommendedName>
        <fullName evidence="10">tRNA(His) guanylyltransferase</fullName>
        <ecNumber evidence="10">2.7.7.79</ecNumber>
    </recommendedName>
    <alternativeName>
        <fullName evidence="10">tRNA-histidine guanylyltransferase</fullName>
    </alternativeName>
</protein>
<reference evidence="15" key="1">
    <citation type="submission" date="2020-06" db="EMBL/GenBank/DDBJ databases">
        <authorList>
            <person name="Ji K."/>
            <person name="Li J."/>
        </authorList>
    </citation>
    <scope>NUCLEOTIDE SEQUENCE</scope>
    <source>
        <strain evidence="15">JKM2019</strain>
        <tissue evidence="15">Whole body</tissue>
    </source>
</reference>
<keyword evidence="7 10" id="KW-0460">Magnesium</keyword>
<dbReference type="AlphaFoldDB" id="A0A9D4P350"/>
<dbReference type="InterPro" id="IPR038469">
    <property type="entry name" value="tRNAHis_GuaTrfase_Thg1_sf"/>
</dbReference>
<evidence type="ECO:0000256" key="9">
    <source>
        <dbReference type="ARBA" id="ARBA00047281"/>
    </source>
</evidence>